<gene>
    <name evidence="2" type="ORF">PAC_07049</name>
</gene>
<feature type="region of interest" description="Disordered" evidence="1">
    <location>
        <begin position="60"/>
        <end position="91"/>
    </location>
</feature>
<proteinExistence type="predicted"/>
<reference evidence="2 3" key="1">
    <citation type="submission" date="2016-03" db="EMBL/GenBank/DDBJ databases">
        <authorList>
            <person name="Ploux O."/>
        </authorList>
    </citation>
    <scope>NUCLEOTIDE SEQUENCE [LARGE SCALE GENOMIC DNA]</scope>
    <source>
        <strain evidence="2 3">UAMH 11012</strain>
    </source>
</reference>
<feature type="compositionally biased region" description="Basic and acidic residues" evidence="1">
    <location>
        <begin position="14"/>
        <end position="30"/>
    </location>
</feature>
<dbReference type="Proteomes" id="UP000184330">
    <property type="component" value="Unassembled WGS sequence"/>
</dbReference>
<feature type="region of interest" description="Disordered" evidence="1">
    <location>
        <begin position="1"/>
        <end position="44"/>
    </location>
</feature>
<evidence type="ECO:0000256" key="1">
    <source>
        <dbReference type="SAM" id="MobiDB-lite"/>
    </source>
</evidence>
<dbReference type="EMBL" id="FJOG01000009">
    <property type="protein sequence ID" value="CZR57160.1"/>
    <property type="molecule type" value="Genomic_DNA"/>
</dbReference>
<evidence type="ECO:0000313" key="2">
    <source>
        <dbReference type="EMBL" id="CZR57160.1"/>
    </source>
</evidence>
<dbReference type="OrthoDB" id="10635513at2759"/>
<protein>
    <submittedName>
        <fullName evidence="2">Uncharacterized protein</fullName>
    </submittedName>
</protein>
<organism evidence="2 3">
    <name type="scientific">Phialocephala subalpina</name>
    <dbReference type="NCBI Taxonomy" id="576137"/>
    <lineage>
        <taxon>Eukaryota</taxon>
        <taxon>Fungi</taxon>
        <taxon>Dikarya</taxon>
        <taxon>Ascomycota</taxon>
        <taxon>Pezizomycotina</taxon>
        <taxon>Leotiomycetes</taxon>
        <taxon>Helotiales</taxon>
        <taxon>Mollisiaceae</taxon>
        <taxon>Phialocephala</taxon>
        <taxon>Phialocephala fortinii species complex</taxon>
    </lineage>
</organism>
<name>A0A1L7WWL7_9HELO</name>
<accession>A0A1L7WWL7</accession>
<evidence type="ECO:0000313" key="3">
    <source>
        <dbReference type="Proteomes" id="UP000184330"/>
    </source>
</evidence>
<keyword evidence="3" id="KW-1185">Reference proteome</keyword>
<sequence>MALVVVRQIPKNQPKNENHEPVVRRRKVEEDPGGGGVGGGKNVSDLTIGAGLQDATARWTPGVGMRGKRESMRKKRVSGLGPASECECGRKTPDARRGSFCTCNTPAQASLDQAVTAVVVIRDLAPRAGAGPRKASRRRNGVTVERILRVDHHAGSSIVKTGAVQGEWMHRGAPLARAVGEQSLN</sequence>
<dbReference type="AlphaFoldDB" id="A0A1L7WWL7"/>